<sequence length="110" mass="12462">MKPEKLHRHLNTVHSDLATQPDEFQKTLHIRIELTLTAAAVDKREVVLGREFTSKLKAFLLSDNTPSRQIADMSEDVRCQLIAGLQHVKSTFQLNECTDISNAAQLLAYF</sequence>
<dbReference type="PANTHER" id="PTHR45913">
    <property type="entry name" value="EPM2A-INTERACTING PROTEIN 1"/>
    <property type="match status" value="1"/>
</dbReference>
<accession>A0A0C2N8J4</accession>
<gene>
    <name evidence="1" type="ORF">RF11_06447</name>
</gene>
<dbReference type="Proteomes" id="UP000031668">
    <property type="component" value="Unassembled WGS sequence"/>
</dbReference>
<evidence type="ECO:0000313" key="1">
    <source>
        <dbReference type="EMBL" id="KII72615.1"/>
    </source>
</evidence>
<evidence type="ECO:0000313" key="2">
    <source>
        <dbReference type="Proteomes" id="UP000031668"/>
    </source>
</evidence>
<dbReference type="PANTHER" id="PTHR45913:SF19">
    <property type="entry name" value="LOW QUALITY PROTEIN: ZINC FINGER BED DOMAIN-CONTAINING PROTEIN 5-LIKE"/>
    <property type="match status" value="1"/>
</dbReference>
<dbReference type="EMBL" id="JWZT01001161">
    <property type="protein sequence ID" value="KII72615.1"/>
    <property type="molecule type" value="Genomic_DNA"/>
</dbReference>
<dbReference type="AlphaFoldDB" id="A0A0C2N8J4"/>
<dbReference type="OrthoDB" id="6144063at2759"/>
<keyword evidence="2" id="KW-1185">Reference proteome</keyword>
<reference evidence="1 2" key="1">
    <citation type="journal article" date="2014" name="Genome Biol. Evol.">
        <title>The genome of the myxosporean Thelohanellus kitauei shows adaptations to nutrient acquisition within its fish host.</title>
        <authorList>
            <person name="Yang Y."/>
            <person name="Xiong J."/>
            <person name="Zhou Z."/>
            <person name="Huo F."/>
            <person name="Miao W."/>
            <person name="Ran C."/>
            <person name="Liu Y."/>
            <person name="Zhang J."/>
            <person name="Feng J."/>
            <person name="Wang M."/>
            <person name="Wang M."/>
            <person name="Wang L."/>
            <person name="Yao B."/>
        </authorList>
    </citation>
    <scope>NUCLEOTIDE SEQUENCE [LARGE SCALE GENOMIC DNA]</scope>
    <source>
        <strain evidence="1">Wuqing</strain>
    </source>
</reference>
<organism evidence="1 2">
    <name type="scientific">Thelohanellus kitauei</name>
    <name type="common">Myxosporean</name>
    <dbReference type="NCBI Taxonomy" id="669202"/>
    <lineage>
        <taxon>Eukaryota</taxon>
        <taxon>Metazoa</taxon>
        <taxon>Cnidaria</taxon>
        <taxon>Myxozoa</taxon>
        <taxon>Myxosporea</taxon>
        <taxon>Bivalvulida</taxon>
        <taxon>Platysporina</taxon>
        <taxon>Myxobolidae</taxon>
        <taxon>Thelohanellus</taxon>
    </lineage>
</organism>
<protein>
    <submittedName>
        <fullName evidence="1">Uncharacterized protein</fullName>
    </submittedName>
</protein>
<comment type="caution">
    <text evidence="1">The sequence shown here is derived from an EMBL/GenBank/DDBJ whole genome shotgun (WGS) entry which is preliminary data.</text>
</comment>
<proteinExistence type="predicted"/>
<name>A0A0C2N8J4_THEKT</name>